<accession>A0ACB9NV36</accession>
<evidence type="ECO:0000313" key="2">
    <source>
        <dbReference type="Proteomes" id="UP001057402"/>
    </source>
</evidence>
<evidence type="ECO:0000313" key="1">
    <source>
        <dbReference type="EMBL" id="KAI4339896.1"/>
    </source>
</evidence>
<sequence length="159" mass="17131">MTSSTAASYSSAAATPQPYSGSEANTQNSNSSGDLIDQRKRKRMESNRESAQRSRMRKQKHVDDLTAQILHLTRENVQILTGINAAAQHLVTVEAENSVLRAQVTELGQRLQSLDEILDFICPININGGVEDGGFGYASHGGTPRQPIMAAGPGGMFQC</sequence>
<proteinExistence type="predicted"/>
<name>A0ACB9NV36_9MYRT</name>
<dbReference type="EMBL" id="CM042886">
    <property type="protein sequence ID" value="KAI4339896.1"/>
    <property type="molecule type" value="Genomic_DNA"/>
</dbReference>
<dbReference type="Proteomes" id="UP001057402">
    <property type="component" value="Chromosome 7"/>
</dbReference>
<keyword evidence="2" id="KW-1185">Reference proteome</keyword>
<organism evidence="1 2">
    <name type="scientific">Melastoma candidum</name>
    <dbReference type="NCBI Taxonomy" id="119954"/>
    <lineage>
        <taxon>Eukaryota</taxon>
        <taxon>Viridiplantae</taxon>
        <taxon>Streptophyta</taxon>
        <taxon>Embryophyta</taxon>
        <taxon>Tracheophyta</taxon>
        <taxon>Spermatophyta</taxon>
        <taxon>Magnoliopsida</taxon>
        <taxon>eudicotyledons</taxon>
        <taxon>Gunneridae</taxon>
        <taxon>Pentapetalae</taxon>
        <taxon>rosids</taxon>
        <taxon>malvids</taxon>
        <taxon>Myrtales</taxon>
        <taxon>Melastomataceae</taxon>
        <taxon>Melastomatoideae</taxon>
        <taxon>Melastomateae</taxon>
        <taxon>Melastoma</taxon>
    </lineage>
</organism>
<protein>
    <submittedName>
        <fullName evidence="1">Uncharacterized protein</fullName>
    </submittedName>
</protein>
<reference evidence="2" key="1">
    <citation type="journal article" date="2023" name="Front. Plant Sci.">
        <title>Chromosomal-level genome assembly of Melastoma candidum provides insights into trichome evolution.</title>
        <authorList>
            <person name="Zhong Y."/>
            <person name="Wu W."/>
            <person name="Sun C."/>
            <person name="Zou P."/>
            <person name="Liu Y."/>
            <person name="Dai S."/>
            <person name="Zhou R."/>
        </authorList>
    </citation>
    <scope>NUCLEOTIDE SEQUENCE [LARGE SCALE GENOMIC DNA]</scope>
</reference>
<comment type="caution">
    <text evidence="1">The sequence shown here is derived from an EMBL/GenBank/DDBJ whole genome shotgun (WGS) entry which is preliminary data.</text>
</comment>
<gene>
    <name evidence="1" type="ORF">MLD38_024781</name>
</gene>